<dbReference type="Proteomes" id="UP000192634">
    <property type="component" value="Unassembled WGS sequence"/>
</dbReference>
<evidence type="ECO:0000313" key="3">
    <source>
        <dbReference type="Proteomes" id="UP000192634"/>
    </source>
</evidence>
<dbReference type="EMBL" id="FWXN01000004">
    <property type="protein sequence ID" value="SMC48274.1"/>
    <property type="molecule type" value="Genomic_DNA"/>
</dbReference>
<gene>
    <name evidence="2" type="ORF">SAMN06296429_10431</name>
</gene>
<dbReference type="PROSITE" id="PS51257">
    <property type="entry name" value="PROKAR_LIPOPROTEIN"/>
    <property type="match status" value="1"/>
</dbReference>
<feature type="region of interest" description="Disordered" evidence="1">
    <location>
        <begin position="22"/>
        <end position="46"/>
    </location>
</feature>
<feature type="compositionally biased region" description="Polar residues" evidence="1">
    <location>
        <begin position="34"/>
        <end position="46"/>
    </location>
</feature>
<accession>A0A1W1ZIQ6</accession>
<sequence length="205" mass="21446">MSMVRAYACGFAVAAVTACGSTPSADRGEGPCGSPTSRQSQLSTAETIQVDADERVVAESLEDLADESEIVVVGRVLRAQDAELIADSEDGKGVQMEHLTVEVESVLDGDGDLASSGEVTVRQAGRDHGRVPRTNGLLPAQVGQCAVLFLDKTSRERVLTITSTQGQFVVDDEGQLHGADAHGPGAEVVRKIEGMTVEELRAALG</sequence>
<protein>
    <recommendedName>
        <fullName evidence="4">Lipoprotein</fullName>
    </recommendedName>
</protein>
<dbReference type="AlphaFoldDB" id="A0A1W1ZIQ6"/>
<proteinExistence type="predicted"/>
<name>A0A1W1ZIQ6_9MICO</name>
<evidence type="ECO:0000313" key="2">
    <source>
        <dbReference type="EMBL" id="SMC48274.1"/>
    </source>
</evidence>
<organism evidence="2 3">
    <name type="scientific">Janibacter indicus</name>
    <dbReference type="NCBI Taxonomy" id="857417"/>
    <lineage>
        <taxon>Bacteria</taxon>
        <taxon>Bacillati</taxon>
        <taxon>Actinomycetota</taxon>
        <taxon>Actinomycetes</taxon>
        <taxon>Micrococcales</taxon>
        <taxon>Intrasporangiaceae</taxon>
        <taxon>Janibacter</taxon>
    </lineage>
</organism>
<evidence type="ECO:0008006" key="4">
    <source>
        <dbReference type="Google" id="ProtNLM"/>
    </source>
</evidence>
<evidence type="ECO:0000256" key="1">
    <source>
        <dbReference type="SAM" id="MobiDB-lite"/>
    </source>
</evidence>
<reference evidence="2 3" key="1">
    <citation type="submission" date="2017-04" db="EMBL/GenBank/DDBJ databases">
        <authorList>
            <person name="Afonso C.L."/>
            <person name="Miller P.J."/>
            <person name="Scott M.A."/>
            <person name="Spackman E."/>
            <person name="Goraichik I."/>
            <person name="Dimitrov K.M."/>
            <person name="Suarez D.L."/>
            <person name="Swayne D.E."/>
        </authorList>
    </citation>
    <scope>NUCLEOTIDE SEQUENCE [LARGE SCALE GENOMIC DNA]</scope>
    <source>
        <strain evidence="2 3">CGMCC 1.12511</strain>
    </source>
</reference>